<feature type="coiled-coil region" evidence="23">
    <location>
        <begin position="1341"/>
        <end position="1374"/>
    </location>
</feature>
<comment type="similarity">
    <text evidence="19">Belongs to the calcium channel alpha-1 subunit (TC 1.A.1.11) family. CACNA1H subfamily.</text>
</comment>
<feature type="transmembrane region" description="Helical" evidence="25">
    <location>
        <begin position="127"/>
        <end position="147"/>
    </location>
</feature>
<dbReference type="InterPro" id="IPR005821">
    <property type="entry name" value="Ion_trans_dom"/>
</dbReference>
<dbReference type="Pfam" id="PF00520">
    <property type="entry name" value="Ion_trans"/>
    <property type="match status" value="4"/>
</dbReference>
<evidence type="ECO:0000256" key="19">
    <source>
        <dbReference type="ARBA" id="ARBA00060984"/>
    </source>
</evidence>
<evidence type="ECO:0000256" key="17">
    <source>
        <dbReference type="ARBA" id="ARBA00036634"/>
    </source>
</evidence>
<evidence type="ECO:0000256" key="26">
    <source>
        <dbReference type="SAM" id="SignalP"/>
    </source>
</evidence>
<reference evidence="28" key="1">
    <citation type="submission" date="2025-08" db="UniProtKB">
        <authorList>
            <consortium name="Ensembl"/>
        </authorList>
    </citation>
    <scope>IDENTIFICATION</scope>
</reference>
<dbReference type="InterPro" id="IPR050599">
    <property type="entry name" value="VDCC_alpha-1_subunit"/>
</dbReference>
<evidence type="ECO:0000256" key="10">
    <source>
        <dbReference type="ARBA" id="ARBA00022837"/>
    </source>
</evidence>
<evidence type="ECO:0000256" key="5">
    <source>
        <dbReference type="ARBA" id="ARBA00022673"/>
    </source>
</evidence>
<protein>
    <recommendedName>
        <fullName evidence="21">Voltage-dependent T-type calcium channel subunit alpha-1H</fullName>
    </recommendedName>
    <alternativeName>
        <fullName evidence="22">Voltage-gated calcium channel subunit alpha Cav3.2</fullName>
    </alternativeName>
</protein>
<keyword evidence="7" id="KW-0479">Metal-binding</keyword>
<keyword evidence="23" id="KW-0175">Coiled coil</keyword>
<keyword evidence="2" id="KW-0813">Transport</keyword>
<dbReference type="FunFam" id="1.10.287.70:FF:000014">
    <property type="entry name" value="Voltage-dependent T-type calcium channel subunit alpha"/>
    <property type="match status" value="1"/>
</dbReference>
<feature type="transmembrane region" description="Helical" evidence="25">
    <location>
        <begin position="1118"/>
        <end position="1137"/>
    </location>
</feature>
<feature type="transmembrane region" description="Helical" evidence="25">
    <location>
        <begin position="286"/>
        <end position="311"/>
    </location>
</feature>
<keyword evidence="13" id="KW-0406">Ion transport</keyword>
<dbReference type="FunFam" id="1.20.120.350:FF:000007">
    <property type="entry name" value="Voltage-dependent T-type calcium channel subunit alpha"/>
    <property type="match status" value="1"/>
</dbReference>
<keyword evidence="6 25" id="KW-0812">Transmembrane</keyword>
<keyword evidence="26" id="KW-0732">Signal</keyword>
<keyword evidence="5" id="KW-0107">Calcium channel</keyword>
<comment type="function">
    <text evidence="18">Voltage-sensitive calcium channel that gives rise to T-type calcium currents. T-type calcium channels belong to the 'low-voltage activated (LVA)' group. A particularity of this type of channel is an opening at quite negative potentials, and a voltage-dependent inactivation. T-type channels serve pacemaking functions in both central neurons and cardiac nodal cells and support calcium signaling in secretory cells and vascular smooth muscle. They may also be involved in the modulation of firing patterns of neurons. In the adrenal zona glomerulosa, participates in the signaling pathway leading to aldosterone production in response to either AGT/angiotensin II, or hyperkalemia.</text>
</comment>
<feature type="compositionally biased region" description="Low complexity" evidence="24">
    <location>
        <begin position="925"/>
        <end position="943"/>
    </location>
</feature>
<feature type="transmembrane region" description="Helical" evidence="25">
    <location>
        <begin position="709"/>
        <end position="731"/>
    </location>
</feature>
<evidence type="ECO:0000256" key="16">
    <source>
        <dbReference type="ARBA" id="ARBA00023303"/>
    </source>
</evidence>
<feature type="domain" description="Ion transport" evidence="27">
    <location>
        <begin position="1394"/>
        <end position="1647"/>
    </location>
</feature>
<evidence type="ECO:0000256" key="3">
    <source>
        <dbReference type="ARBA" id="ARBA00022475"/>
    </source>
</evidence>
<dbReference type="Ensembl" id="ENSCCRT00020095448.1">
    <property type="protein sequence ID" value="ENSCCRP00020087265.1"/>
    <property type="gene ID" value="ENSCCRG00020038603.1"/>
</dbReference>
<evidence type="ECO:0000256" key="8">
    <source>
        <dbReference type="ARBA" id="ARBA00022737"/>
    </source>
</evidence>
<keyword evidence="15" id="KW-0325">Glycoprotein</keyword>
<evidence type="ECO:0000256" key="24">
    <source>
        <dbReference type="SAM" id="MobiDB-lite"/>
    </source>
</evidence>
<feature type="transmembrane region" description="Helical" evidence="25">
    <location>
        <begin position="1394"/>
        <end position="1411"/>
    </location>
</feature>
<evidence type="ECO:0000256" key="25">
    <source>
        <dbReference type="SAM" id="Phobius"/>
    </source>
</evidence>
<sequence length="1769" mass="200525">MLVILLNCVTLGMFQPCEDLKCQSEWCIVLQAFDDCIFAFFAVEMVIKMIALGIFGSKCYLGDTWNRLDFFIVMAGMMEYSLDGHNASLSAIRTVRVLRPLRAINRVPSMRILVTLLLDTLPMLGNVLLLCFFVFFIFGIVGVQLWAGLLRNRCFMPDNVKAELTDLDTHPYYMNEEGEDNPFICSTNKENGMLRCSQVPPLKEGVECTLSASPPGHAYSGLDGTGNNSCVNWNQYYNVCEPGELNPHKGAVNFDNIGYAWIAIFQVITLEGWVDIMYYVMDAHSFYNFIYFILLIIVGSFFMINLCLVVIATQFSETKQRENQLMQEQRARYLSNDSTLASYSEPGSCYEEMLRYISHLYRKVKRRASRIYTGWQSKRRKKVNTNSGLSGTGSQLTVSSQPTAMHNLSSRTQSVHSIYQGDFQEAPQGRTSTAVGVPALGRLNGGMNYPTILPSLICSYTGSCSAGKGRRESDANTGCDAIDPFEKLHQLKQVKMHIKGMAGVVPSPLLLELLNCPNCARALETMDVEHGDSDYSRSEGDVVYEFSHGAEFKPCRASHNKILEERNRLAQCWDDFRDRLIRIVDSKYFNRGIMIAILINTLSMGIEYHEQPEELTNILEISNIVFTSMFVLEMLFKLLAFGIFGYIKNPYNIFDGIIVVISVWEIIGQADGGLSVLRTFRLLRVLKLVRFLPALRRQLVVLMKTMDNVATFCMLLMLFIFTFSILGMHLFGCKFSLKMENGDTIPDRKNFDSLLWAIVTVFQILTQEDWNVVLYNGMASTTPWAALYFVALMTFGNYVLFNLLVAILVEGFQAEGDANKSDADEEKRSVNLEEEEKMGELRATELKMYSLMMSANGHVDPRGTLPPPIIMRTAATPMPTPKSSLGPESVFGLTESRRGSGISIDPNAFDQKSLTSPRRSPCHPRGSGSNWGSRRSSWNSLGRAPSLKRKDTSGERESLLSGEGRGSFEDEDLEGEKLASISGGSLQHPSSLDIPELPQTPSFSSLGDYHDCNGRSLHLPTDLSTNLSKQDSISFCFRLKRTFEAYKPKWCKDHEDWSLYLFSPQNRFRMMCQRLISHKMFDHIVLVFIFLNCITIALERPTIQPSERMFLSISNYVFTVIFVAEMTVKVVALGFCAGKHSYLQSTWNVLDGVLVSVSLIDILVSLASTGGNRILGILRVLRLLRTLRPLRVISRAPGLKLVVETLITSLRPIGNIVLICCAFFIVFGILGVQLFKGKFYHCEGGDTKNITNKLDCIQANYKWIRRKYNFDNLGQALMSLFVLSCKDGWVNIMYDGLDAVGVDMQPERNHNPWMLLYFISFLLIVSFFVLNMFVGVVVENFHKCRQDQEEEEARLREEKRQRLLEKKRRKAQQRPYYADYSPARLYIHTLCTNHYLDLFITCIIGINVVTMSIEHFNQPPYLEESLKYCNYVFTIIFIIEALLKLVAFGFRRFFKDRWNQLDLAIVLLSIMGITLEEIKMNAALPINPTIIRIMRVLRIARVLKLLKMATGMRALLDTVMQALPQVGNLGLLFMLLFFIYAALGVELFGKLECTDNNPCEGLSRHATFENFGMAFLTLFRVSTGDNWNGIMKDTLRECLPEDKHCLTYLPMVSPIYFVTFVLMAQFVLVNVVVAVLMKHLEESNKEAKEDAEMDAEIEMEMEMARRHSNVSGMQRTQENLLSPRKMSVSRMHSLPNDSYMFRPVRPASAPYPLEEVETSQGTSCLPSRSSNICPCLTPPQWAVWQAFCVKAHSRPLLITDLKNPRTSAL</sequence>
<feature type="transmembrane region" description="Helical" evidence="25">
    <location>
        <begin position="1431"/>
        <end position="1450"/>
    </location>
</feature>
<dbReference type="FunFam" id="1.20.120.350:FF:000008">
    <property type="entry name" value="Voltage-dependent T-type calcium channel subunit alpha"/>
    <property type="match status" value="1"/>
</dbReference>
<dbReference type="Proteomes" id="UP000694701">
    <property type="component" value="Unplaced"/>
</dbReference>
<dbReference type="GO" id="GO:0046872">
    <property type="term" value="F:metal ion binding"/>
    <property type="evidence" value="ECO:0007669"/>
    <property type="project" value="UniProtKB-KW"/>
</dbReference>
<keyword evidence="14 25" id="KW-0472">Membrane</keyword>
<feature type="compositionally biased region" description="Basic and acidic residues" evidence="24">
    <location>
        <begin position="818"/>
        <end position="831"/>
    </location>
</feature>
<name>A0A8C2J2E8_CYPCA</name>
<proteinExistence type="inferred from homology"/>
<evidence type="ECO:0000259" key="27">
    <source>
        <dbReference type="Pfam" id="PF00520"/>
    </source>
</evidence>
<keyword evidence="16" id="KW-0407">Ion channel</keyword>
<evidence type="ECO:0000256" key="22">
    <source>
        <dbReference type="ARBA" id="ARBA00078682"/>
    </source>
</evidence>
<accession>A0A8C2J2E8</accession>
<evidence type="ECO:0000256" key="2">
    <source>
        <dbReference type="ARBA" id="ARBA00022448"/>
    </source>
</evidence>
<feature type="transmembrane region" description="Helical" evidence="25">
    <location>
        <begin position="1080"/>
        <end position="1098"/>
    </location>
</feature>
<evidence type="ECO:0000256" key="21">
    <source>
        <dbReference type="ARBA" id="ARBA00069349"/>
    </source>
</evidence>
<dbReference type="Gene3D" id="1.10.287.70">
    <property type="match status" value="4"/>
</dbReference>
<evidence type="ECO:0000256" key="12">
    <source>
        <dbReference type="ARBA" id="ARBA00022989"/>
    </source>
</evidence>
<feature type="region of interest" description="Disordered" evidence="24">
    <location>
        <begin position="382"/>
        <end position="401"/>
    </location>
</feature>
<dbReference type="GO" id="GO:0005891">
    <property type="term" value="C:voltage-gated calcium channel complex"/>
    <property type="evidence" value="ECO:0007669"/>
    <property type="project" value="InterPro"/>
</dbReference>
<evidence type="ECO:0000256" key="13">
    <source>
        <dbReference type="ARBA" id="ARBA00023065"/>
    </source>
</evidence>
<dbReference type="FunFam" id="1.10.287.70:FF:000018">
    <property type="entry name" value="Voltage-dependent T-type calcium channel subunit alpha"/>
    <property type="match status" value="1"/>
</dbReference>
<evidence type="ECO:0000313" key="29">
    <source>
        <dbReference type="Proteomes" id="UP000694701"/>
    </source>
</evidence>
<evidence type="ECO:0000256" key="23">
    <source>
        <dbReference type="SAM" id="Coils"/>
    </source>
</evidence>
<dbReference type="SUPFAM" id="SSF81324">
    <property type="entry name" value="Voltage-gated potassium channels"/>
    <property type="match status" value="4"/>
</dbReference>
<feature type="chain" id="PRO_5034690838" description="Voltage-dependent T-type calcium channel subunit alpha-1H" evidence="26">
    <location>
        <begin position="20"/>
        <end position="1769"/>
    </location>
</feature>
<evidence type="ECO:0000256" key="15">
    <source>
        <dbReference type="ARBA" id="ARBA00023180"/>
    </source>
</evidence>
<dbReference type="PANTHER" id="PTHR45628:SF37">
    <property type="entry name" value="VOLTAGE-DEPENDENT T-TYPE CALCIUM CHANNEL SUBUNIT ALPHA-1H"/>
    <property type="match status" value="1"/>
</dbReference>
<evidence type="ECO:0000256" key="18">
    <source>
        <dbReference type="ARBA" id="ARBA00055553"/>
    </source>
</evidence>
<feature type="transmembrane region" description="Helical" evidence="25">
    <location>
        <begin position="1213"/>
        <end position="1235"/>
    </location>
</feature>
<feature type="domain" description="Ion transport" evidence="27">
    <location>
        <begin position="587"/>
        <end position="815"/>
    </location>
</feature>
<feature type="compositionally biased region" description="Polar residues" evidence="24">
    <location>
        <begin position="384"/>
        <end position="401"/>
    </location>
</feature>
<dbReference type="GO" id="GO:0098703">
    <property type="term" value="P:calcium ion import across plasma membrane"/>
    <property type="evidence" value="ECO:0007669"/>
    <property type="project" value="TreeGrafter"/>
</dbReference>
<evidence type="ECO:0000313" key="28">
    <source>
        <dbReference type="Ensembl" id="ENSCCRP00020087265.1"/>
    </source>
</evidence>
<organism evidence="28 29">
    <name type="scientific">Cyprinus carpio</name>
    <name type="common">Common carp</name>
    <dbReference type="NCBI Taxonomy" id="7962"/>
    <lineage>
        <taxon>Eukaryota</taxon>
        <taxon>Metazoa</taxon>
        <taxon>Chordata</taxon>
        <taxon>Craniata</taxon>
        <taxon>Vertebrata</taxon>
        <taxon>Euteleostomi</taxon>
        <taxon>Actinopterygii</taxon>
        <taxon>Neopterygii</taxon>
        <taxon>Teleostei</taxon>
        <taxon>Ostariophysi</taxon>
        <taxon>Cypriniformes</taxon>
        <taxon>Cyprinidae</taxon>
        <taxon>Cyprininae</taxon>
        <taxon>Cyprinus</taxon>
    </lineage>
</organism>
<dbReference type="Gene3D" id="1.20.120.350">
    <property type="entry name" value="Voltage-gated potassium channels. Chain C"/>
    <property type="match status" value="4"/>
</dbReference>
<dbReference type="InterPro" id="IPR005445">
    <property type="entry name" value="VDCC_T_a1"/>
</dbReference>
<feature type="transmembrane region" description="Helical" evidence="25">
    <location>
        <begin position="1615"/>
        <end position="1636"/>
    </location>
</feature>
<comment type="subunit">
    <text evidence="20">Interacts (via N-terminal cytoplasmic domain) with STAC.</text>
</comment>
<evidence type="ECO:0000256" key="6">
    <source>
        <dbReference type="ARBA" id="ARBA00022692"/>
    </source>
</evidence>
<keyword evidence="9" id="KW-0862">Zinc</keyword>
<dbReference type="GO" id="GO:0008331">
    <property type="term" value="F:high voltage-gated calcium channel activity"/>
    <property type="evidence" value="ECO:0007669"/>
    <property type="project" value="TreeGrafter"/>
</dbReference>
<keyword evidence="11" id="KW-0851">Voltage-gated channel</keyword>
<dbReference type="FunFam" id="1.10.287.70:FF:000053">
    <property type="entry name" value="Voltage-dependent T-type calcium channel subunit alpha"/>
    <property type="match status" value="1"/>
</dbReference>
<evidence type="ECO:0000256" key="11">
    <source>
        <dbReference type="ARBA" id="ARBA00022882"/>
    </source>
</evidence>
<dbReference type="FunFam" id="1.10.287.70:FF:000054">
    <property type="entry name" value="Voltage-dependent T-type calcium channel subunit alpha"/>
    <property type="match status" value="1"/>
</dbReference>
<feature type="compositionally biased region" description="Basic and acidic residues" evidence="24">
    <location>
        <begin position="948"/>
        <end position="958"/>
    </location>
</feature>
<feature type="signal peptide" evidence="26">
    <location>
        <begin position="1"/>
        <end position="19"/>
    </location>
</feature>
<keyword evidence="10" id="KW-0106">Calcium</keyword>
<feature type="domain" description="Ion transport" evidence="27">
    <location>
        <begin position="1"/>
        <end position="322"/>
    </location>
</feature>
<comment type="catalytic activity">
    <reaction evidence="17">
        <text>Ca(2+)(in) = Ca(2+)(out)</text>
        <dbReference type="Rhea" id="RHEA:29671"/>
        <dbReference type="ChEBI" id="CHEBI:29108"/>
    </reaction>
</comment>
<keyword evidence="8" id="KW-0677">Repeat</keyword>
<dbReference type="PANTHER" id="PTHR45628">
    <property type="entry name" value="VOLTAGE-DEPENDENT CALCIUM CHANNEL TYPE A SUBUNIT ALPHA-1"/>
    <property type="match status" value="1"/>
</dbReference>
<dbReference type="PRINTS" id="PR01629">
    <property type="entry name" value="TVDCCALPHA1"/>
</dbReference>
<evidence type="ECO:0000256" key="7">
    <source>
        <dbReference type="ARBA" id="ARBA00022723"/>
    </source>
</evidence>
<keyword evidence="3" id="KW-1003">Cell membrane</keyword>
<dbReference type="InterPro" id="IPR027359">
    <property type="entry name" value="Volt_channel_dom_sf"/>
</dbReference>
<dbReference type="FunFam" id="1.20.120.350:FF:000012">
    <property type="entry name" value="Voltage-dependent T-type calcium channel subunit alpha"/>
    <property type="match status" value="1"/>
</dbReference>
<evidence type="ECO:0000256" key="20">
    <source>
        <dbReference type="ARBA" id="ARBA00063857"/>
    </source>
</evidence>
<dbReference type="FunFam" id="1.20.120.350:FF:000009">
    <property type="entry name" value="Voltage-dependent T-type calcium channel subunit alpha"/>
    <property type="match status" value="1"/>
</dbReference>
<comment type="subcellular location">
    <subcellularLocation>
        <location evidence="1">Cell membrane</location>
        <topology evidence="1">Multi-pass membrane protein</topology>
    </subcellularLocation>
</comment>
<feature type="transmembrane region" description="Helical" evidence="25">
    <location>
        <begin position="626"/>
        <end position="646"/>
    </location>
</feature>
<keyword evidence="12 25" id="KW-1133">Transmembrane helix</keyword>
<feature type="transmembrane region" description="Helical" evidence="25">
    <location>
        <begin position="1314"/>
        <end position="1338"/>
    </location>
</feature>
<feature type="transmembrane region" description="Helical" evidence="25">
    <location>
        <begin position="1522"/>
        <end position="1543"/>
    </location>
</feature>
<evidence type="ECO:0000256" key="4">
    <source>
        <dbReference type="ARBA" id="ARBA00022568"/>
    </source>
</evidence>
<evidence type="ECO:0000256" key="14">
    <source>
        <dbReference type="ARBA" id="ARBA00023136"/>
    </source>
</evidence>
<evidence type="ECO:0000256" key="1">
    <source>
        <dbReference type="ARBA" id="ARBA00004651"/>
    </source>
</evidence>
<feature type="transmembrane region" description="Helical" evidence="25">
    <location>
        <begin position="588"/>
        <end position="606"/>
    </location>
</feature>
<feature type="domain" description="Ion transport" evidence="27">
    <location>
        <begin position="1078"/>
        <end position="1348"/>
    </location>
</feature>
<feature type="region of interest" description="Disordered" evidence="24">
    <location>
        <begin position="818"/>
        <end position="837"/>
    </location>
</feature>
<feature type="transmembrane region" description="Helical" evidence="25">
    <location>
        <begin position="259"/>
        <end position="280"/>
    </location>
</feature>
<keyword evidence="4" id="KW-0109">Calcium transport</keyword>
<feature type="region of interest" description="Disordered" evidence="24">
    <location>
        <begin position="862"/>
        <end position="971"/>
    </location>
</feature>
<feature type="transmembrane region" description="Helical" evidence="25">
    <location>
        <begin position="786"/>
        <end position="809"/>
    </location>
</feature>
<evidence type="ECO:0000256" key="9">
    <source>
        <dbReference type="ARBA" id="ARBA00022833"/>
    </source>
</evidence>